<reference evidence="2 3" key="1">
    <citation type="submission" date="2017-04" db="EMBL/GenBank/DDBJ databases">
        <title>Novel microbial lineages endemic to geothermal iron-oxide mats fill important gaps in the evolutionary history of Archaea.</title>
        <authorList>
            <person name="Jay Z.J."/>
            <person name="Beam J.P."/>
            <person name="Dlakic M."/>
            <person name="Rusch D.B."/>
            <person name="Kozubal M.A."/>
            <person name="Inskeep W.P."/>
        </authorList>
    </citation>
    <scope>NUCLEOTIDE SEQUENCE [LARGE SCALE GENOMIC DNA]</scope>
    <source>
        <strain evidence="2">BE_D</strain>
    </source>
</reference>
<comment type="caution">
    <text evidence="2">The sequence shown here is derived from an EMBL/GenBank/DDBJ whole genome shotgun (WGS) entry which is preliminary data.</text>
</comment>
<feature type="region of interest" description="Disordered" evidence="1">
    <location>
        <begin position="1"/>
        <end position="42"/>
    </location>
</feature>
<evidence type="ECO:0000256" key="1">
    <source>
        <dbReference type="SAM" id="MobiDB-lite"/>
    </source>
</evidence>
<dbReference type="EMBL" id="NEXF01000278">
    <property type="protein sequence ID" value="PSO07314.1"/>
    <property type="molecule type" value="Genomic_DNA"/>
</dbReference>
<dbReference type="AlphaFoldDB" id="A0A2R6C8X3"/>
<sequence length="89" mass="9575">MGSRVIVDRDPRPPLAEGGVHAHTWGGGGRVRLTEDGGRSPPGVVGGCVLTGAERSDPDELVRELHDAVKPKLHYAYDRYADAYLRAPT</sequence>
<dbReference type="Proteomes" id="UP000242015">
    <property type="component" value="Unassembled WGS sequence"/>
</dbReference>
<organism evidence="2 3">
    <name type="scientific">Candidatus Marsarchaeota G2 archaeon BE_D</name>
    <dbReference type="NCBI Taxonomy" id="1978158"/>
    <lineage>
        <taxon>Archaea</taxon>
        <taxon>Candidatus Marsarchaeota</taxon>
        <taxon>Candidatus Marsarchaeota group 2</taxon>
    </lineage>
</organism>
<accession>A0A2R6C8X3</accession>
<name>A0A2R6C8X3_9ARCH</name>
<feature type="compositionally biased region" description="Basic and acidic residues" evidence="1">
    <location>
        <begin position="1"/>
        <end position="12"/>
    </location>
</feature>
<evidence type="ECO:0000313" key="3">
    <source>
        <dbReference type="Proteomes" id="UP000242015"/>
    </source>
</evidence>
<gene>
    <name evidence="2" type="ORF">B9Q04_11575</name>
</gene>
<proteinExistence type="predicted"/>
<protein>
    <submittedName>
        <fullName evidence="2">Uncharacterized protein</fullName>
    </submittedName>
</protein>
<evidence type="ECO:0000313" key="2">
    <source>
        <dbReference type="EMBL" id="PSO07314.1"/>
    </source>
</evidence>